<dbReference type="GO" id="GO:0006699">
    <property type="term" value="P:bile acid biosynthetic process"/>
    <property type="evidence" value="ECO:0007669"/>
    <property type="project" value="TreeGrafter"/>
</dbReference>
<evidence type="ECO:0000256" key="1">
    <source>
        <dbReference type="ARBA" id="ARBA00004586"/>
    </source>
</evidence>
<keyword evidence="7" id="KW-0443">Lipid metabolism</keyword>
<keyword evidence="3 8" id="KW-0349">Heme</keyword>
<dbReference type="GO" id="GO:0008396">
    <property type="term" value="F:oxysterol 7-alpha-hydroxylase activity"/>
    <property type="evidence" value="ECO:0007669"/>
    <property type="project" value="TreeGrafter"/>
</dbReference>
<reference evidence="9" key="2">
    <citation type="submission" date="2025-09" db="UniProtKB">
        <authorList>
            <consortium name="Ensembl"/>
        </authorList>
    </citation>
    <scope>IDENTIFICATION</scope>
</reference>
<comment type="cofactor">
    <cofactor evidence="8">
        <name>heme</name>
        <dbReference type="ChEBI" id="CHEBI:30413"/>
    </cofactor>
</comment>
<dbReference type="InterPro" id="IPR002401">
    <property type="entry name" value="Cyt_P450_E_grp-I"/>
</dbReference>
<feature type="binding site" description="axial binding residue" evidence="8">
    <location>
        <position position="365"/>
    </location>
    <ligand>
        <name>heme</name>
        <dbReference type="ChEBI" id="CHEBI:30413"/>
    </ligand>
    <ligandPart>
        <name>Fe</name>
        <dbReference type="ChEBI" id="CHEBI:18248"/>
    </ligandPart>
</feature>
<sequence>MGIMELFSPIAIAVLGSCVLFLFSRLKNLLGPPCIQGWIPWIGAGLEFGKAPLEFIEKARIKYGPVFTIFAMGNRMTFVSEEEGINVLLKSEHVDFESAVQSPVYHTAWIPKNVFSALHERLYALMKGKMGTFNTHHFTGPLTEELHEQLEGLGTHGTMDLNDFVRNWSKSKKWLLALFEKNIGNIKAHGSAGHSGTLLQAILKVVETETPQYSPNYGLVVLWAALANAPPIAFWTLGYILSHPDIHRTVLESISSVFGTAGKDKIKVSEDDLKKLLIIKWCILESVRLRAPGVITRKVVKPVKILNHTVPSGDLLMLSPFWLHRNPKYFPEPESFKPERWKEANLDKYIFLDYFMAFGGGKFQCPGRWFALLEIQLCIILVLYKYECSLLDPLPKQSSRHLVGVPQPAGKCRIEYKQRA</sequence>
<evidence type="ECO:0000256" key="2">
    <source>
        <dbReference type="ARBA" id="ARBA00010617"/>
    </source>
</evidence>
<dbReference type="GO" id="GO:0005506">
    <property type="term" value="F:iron ion binding"/>
    <property type="evidence" value="ECO:0007669"/>
    <property type="project" value="InterPro"/>
</dbReference>
<dbReference type="Ensembl" id="ENSMSIT00000036107.1">
    <property type="protein sequence ID" value="ENSMSIP00000028639.1"/>
    <property type="gene ID" value="ENSMSIG00000023994.1"/>
</dbReference>
<dbReference type="Gene3D" id="1.10.630.10">
    <property type="entry name" value="Cytochrome P450"/>
    <property type="match status" value="1"/>
</dbReference>
<dbReference type="GeneTree" id="ENSGT00940000153141"/>
<dbReference type="InterPro" id="IPR050529">
    <property type="entry name" value="CYP450_sterol_14alpha_dmase"/>
</dbReference>
<dbReference type="InterPro" id="IPR036396">
    <property type="entry name" value="Cyt_P450_sf"/>
</dbReference>
<evidence type="ECO:0000313" key="10">
    <source>
        <dbReference type="Proteomes" id="UP000694415"/>
    </source>
</evidence>
<proteinExistence type="inferred from homology"/>
<dbReference type="GO" id="GO:0005789">
    <property type="term" value="C:endoplasmic reticulum membrane"/>
    <property type="evidence" value="ECO:0007669"/>
    <property type="project" value="UniProtKB-SubCell"/>
</dbReference>
<evidence type="ECO:0000256" key="3">
    <source>
        <dbReference type="ARBA" id="ARBA00022617"/>
    </source>
</evidence>
<keyword evidence="6" id="KW-0503">Monooxygenase</keyword>
<dbReference type="GO" id="GO:0020037">
    <property type="term" value="F:heme binding"/>
    <property type="evidence" value="ECO:0007669"/>
    <property type="project" value="InterPro"/>
</dbReference>
<keyword evidence="10" id="KW-1185">Reference proteome</keyword>
<dbReference type="PANTHER" id="PTHR24304:SF2">
    <property type="entry name" value="24-HYDROXYCHOLESTEROL 7-ALPHA-HYDROXYLASE"/>
    <property type="match status" value="1"/>
</dbReference>
<dbReference type="PRINTS" id="PR00463">
    <property type="entry name" value="EP450I"/>
</dbReference>
<dbReference type="AlphaFoldDB" id="A0A8C6HZD4"/>
<keyword evidence="6" id="KW-0560">Oxidoreductase</keyword>
<dbReference type="PANTHER" id="PTHR24304">
    <property type="entry name" value="CYTOCHROME P450 FAMILY 7"/>
    <property type="match status" value="1"/>
</dbReference>
<organism evidence="9 10">
    <name type="scientific">Mus spicilegus</name>
    <name type="common">Mound-building mouse</name>
    <dbReference type="NCBI Taxonomy" id="10103"/>
    <lineage>
        <taxon>Eukaryota</taxon>
        <taxon>Metazoa</taxon>
        <taxon>Chordata</taxon>
        <taxon>Craniata</taxon>
        <taxon>Vertebrata</taxon>
        <taxon>Euteleostomi</taxon>
        <taxon>Mammalia</taxon>
        <taxon>Eutheria</taxon>
        <taxon>Euarchontoglires</taxon>
        <taxon>Glires</taxon>
        <taxon>Rodentia</taxon>
        <taxon>Myomorpha</taxon>
        <taxon>Muroidea</taxon>
        <taxon>Muridae</taxon>
        <taxon>Murinae</taxon>
        <taxon>Mus</taxon>
        <taxon>Mus</taxon>
    </lineage>
</organism>
<evidence type="ECO:0000313" key="9">
    <source>
        <dbReference type="Ensembl" id="ENSMSIP00000028639.1"/>
    </source>
</evidence>
<keyword evidence="5 8" id="KW-0408">Iron</keyword>
<evidence type="ECO:0000256" key="6">
    <source>
        <dbReference type="ARBA" id="ARBA00023033"/>
    </source>
</evidence>
<dbReference type="Proteomes" id="UP000694415">
    <property type="component" value="Unplaced"/>
</dbReference>
<keyword evidence="4 8" id="KW-0479">Metal-binding</keyword>
<dbReference type="SUPFAM" id="SSF48264">
    <property type="entry name" value="Cytochrome P450"/>
    <property type="match status" value="1"/>
</dbReference>
<evidence type="ECO:0000256" key="8">
    <source>
        <dbReference type="PIRSR" id="PIRSR602401-1"/>
    </source>
</evidence>
<dbReference type="Pfam" id="PF00067">
    <property type="entry name" value="p450"/>
    <property type="match status" value="2"/>
</dbReference>
<dbReference type="InterPro" id="IPR001128">
    <property type="entry name" value="Cyt_P450"/>
</dbReference>
<evidence type="ECO:0000256" key="7">
    <source>
        <dbReference type="ARBA" id="ARBA00023221"/>
    </source>
</evidence>
<evidence type="ECO:0000256" key="4">
    <source>
        <dbReference type="ARBA" id="ARBA00022723"/>
    </source>
</evidence>
<evidence type="ECO:0000256" key="5">
    <source>
        <dbReference type="ARBA" id="ARBA00023004"/>
    </source>
</evidence>
<accession>A0A8C6HZD4</accession>
<reference evidence="9" key="1">
    <citation type="submission" date="2025-08" db="UniProtKB">
        <authorList>
            <consortium name="Ensembl"/>
        </authorList>
    </citation>
    <scope>IDENTIFICATION</scope>
</reference>
<comment type="subcellular location">
    <subcellularLocation>
        <location evidence="1">Endoplasmic reticulum membrane</location>
    </subcellularLocation>
</comment>
<comment type="similarity">
    <text evidence="2">Belongs to the cytochrome P450 family.</text>
</comment>
<name>A0A8C6HZD4_MUSSI</name>
<keyword evidence="7" id="KW-0753">Steroid metabolism</keyword>
<dbReference type="GO" id="GO:0042632">
    <property type="term" value="P:cholesterol homeostasis"/>
    <property type="evidence" value="ECO:0007669"/>
    <property type="project" value="TreeGrafter"/>
</dbReference>
<protein>
    <submittedName>
        <fullName evidence="9">Cytochrome P450, family 39, subfamily a, polypeptide 1</fullName>
    </submittedName>
</protein>